<dbReference type="STRING" id="1993.SAMN04489713_1011105"/>
<dbReference type="SUPFAM" id="SSF53850">
    <property type="entry name" value="Periplasmic binding protein-like II"/>
    <property type="match status" value="1"/>
</dbReference>
<dbReference type="InterPro" id="IPR032791">
    <property type="entry name" value="YhfZ_C"/>
</dbReference>
<dbReference type="InParanoid" id="A0A1I4XZ39"/>
<organism evidence="3 4">
    <name type="scientific">Actinomadura madurae</name>
    <dbReference type="NCBI Taxonomy" id="1993"/>
    <lineage>
        <taxon>Bacteria</taxon>
        <taxon>Bacillati</taxon>
        <taxon>Actinomycetota</taxon>
        <taxon>Actinomycetes</taxon>
        <taxon>Streptosporangiales</taxon>
        <taxon>Thermomonosporaceae</taxon>
        <taxon>Actinomadura</taxon>
    </lineage>
</organism>
<evidence type="ECO:0000259" key="2">
    <source>
        <dbReference type="Pfam" id="PF14503"/>
    </source>
</evidence>
<dbReference type="Pfam" id="PF14503">
    <property type="entry name" value="YhfZ_C"/>
    <property type="match status" value="1"/>
</dbReference>
<gene>
    <name evidence="3" type="ORF">SAMN04489713_1011105</name>
</gene>
<accession>A0A1I4XZ39</accession>
<protein>
    <submittedName>
        <fullName evidence="3">Helix-turn-helix domain-containing protein</fullName>
    </submittedName>
</protein>
<dbReference type="Proteomes" id="UP000183413">
    <property type="component" value="Unassembled WGS sequence"/>
</dbReference>
<name>A0A1I4XZ39_9ACTN</name>
<proteinExistence type="predicted"/>
<dbReference type="Gene3D" id="3.40.190.10">
    <property type="entry name" value="Periplasmic binding protein-like II"/>
    <property type="match status" value="2"/>
</dbReference>
<reference evidence="3 4" key="1">
    <citation type="submission" date="2016-10" db="EMBL/GenBank/DDBJ databases">
        <authorList>
            <person name="de Groot N.N."/>
        </authorList>
    </citation>
    <scope>NUCLEOTIDE SEQUENCE [LARGE SCALE GENOMIC DNA]</scope>
    <source>
        <strain evidence="3 4">DSM 43067</strain>
    </source>
</reference>
<dbReference type="NCBIfam" id="NF041241">
    <property type="entry name" value="YhfZ_full"/>
    <property type="match status" value="1"/>
</dbReference>
<dbReference type="InterPro" id="IPR041444">
    <property type="entry name" value="HTH_41"/>
</dbReference>
<dbReference type="Pfam" id="PF14502">
    <property type="entry name" value="HTH_41"/>
    <property type="match status" value="1"/>
</dbReference>
<dbReference type="InterPro" id="IPR036388">
    <property type="entry name" value="WH-like_DNA-bd_sf"/>
</dbReference>
<sequence length="313" mass="34180">MFRAMLDARFLTRNGLAARRLAAELLNQQPDSRLPRIRDYAQRLGVGNGTVQAALQLLETTGAVRTEARGHLGTYLREVDRAGLWQLAGLGTMLAAMPLPYSRRYEGLATGLRAAFEDAGIPFALTFMRGAQARLDALMDGKVDLIAVSRLAFEEFGEGFPLARLADLGPRTYVGAHGVLLRAGVSLDDPDLAVAVDTSSADQQELTRLVFSGRSVRYVETSYMQLGELFRRGEVDASVWNLDEVHQHIDEDCTTIPFDELTSADLADRNSSAVLAVRADDSPALEAIRGRISADLVTRTQQAVLTGDRLPSY</sequence>
<dbReference type="SUPFAM" id="SSF46785">
    <property type="entry name" value="Winged helix' DNA-binding domain"/>
    <property type="match status" value="1"/>
</dbReference>
<keyword evidence="4" id="KW-1185">Reference proteome</keyword>
<feature type="domain" description="YhfZ helix-turn-helix" evidence="1">
    <location>
        <begin position="33"/>
        <end position="76"/>
    </location>
</feature>
<dbReference type="InterPro" id="IPR036390">
    <property type="entry name" value="WH_DNA-bd_sf"/>
</dbReference>
<evidence type="ECO:0000313" key="4">
    <source>
        <dbReference type="Proteomes" id="UP000183413"/>
    </source>
</evidence>
<dbReference type="Gene3D" id="1.10.10.10">
    <property type="entry name" value="Winged helix-like DNA-binding domain superfamily/Winged helix DNA-binding domain"/>
    <property type="match status" value="1"/>
</dbReference>
<evidence type="ECO:0000259" key="1">
    <source>
        <dbReference type="Pfam" id="PF14502"/>
    </source>
</evidence>
<evidence type="ECO:0000313" key="3">
    <source>
        <dbReference type="EMBL" id="SFN31181.1"/>
    </source>
</evidence>
<dbReference type="eggNOG" id="COG0715">
    <property type="taxonomic scope" value="Bacteria"/>
</dbReference>
<dbReference type="EMBL" id="FOVH01000001">
    <property type="protein sequence ID" value="SFN31181.1"/>
    <property type="molecule type" value="Genomic_DNA"/>
</dbReference>
<dbReference type="AlphaFoldDB" id="A0A1I4XZ39"/>
<feature type="domain" description="Uncharacterised protein YhfZ C-terminal" evidence="2">
    <location>
        <begin position="80"/>
        <end position="313"/>
    </location>
</feature>